<feature type="compositionally biased region" description="Polar residues" evidence="1">
    <location>
        <begin position="68"/>
        <end position="82"/>
    </location>
</feature>
<accession>A0A7S3YXZ6</accession>
<feature type="transmembrane region" description="Helical" evidence="2">
    <location>
        <begin position="12"/>
        <end position="32"/>
    </location>
</feature>
<evidence type="ECO:0000313" key="3">
    <source>
        <dbReference type="EMBL" id="CAE0665666.1"/>
    </source>
</evidence>
<evidence type="ECO:0000256" key="1">
    <source>
        <dbReference type="SAM" id="MobiDB-lite"/>
    </source>
</evidence>
<name>A0A7S3YXZ6_9EUKA</name>
<feature type="region of interest" description="Disordered" evidence="1">
    <location>
        <begin position="118"/>
        <end position="166"/>
    </location>
</feature>
<organism evidence="3">
    <name type="scientific">Lotharella globosa</name>
    <dbReference type="NCBI Taxonomy" id="91324"/>
    <lineage>
        <taxon>Eukaryota</taxon>
        <taxon>Sar</taxon>
        <taxon>Rhizaria</taxon>
        <taxon>Cercozoa</taxon>
        <taxon>Chlorarachniophyceae</taxon>
        <taxon>Lotharella</taxon>
    </lineage>
</organism>
<dbReference type="AlphaFoldDB" id="A0A7S3YXZ6"/>
<keyword evidence="2" id="KW-0472">Membrane</keyword>
<proteinExistence type="predicted"/>
<feature type="region of interest" description="Disordered" evidence="1">
    <location>
        <begin position="59"/>
        <end position="83"/>
    </location>
</feature>
<reference evidence="3" key="1">
    <citation type="submission" date="2021-01" db="EMBL/GenBank/DDBJ databases">
        <authorList>
            <person name="Corre E."/>
            <person name="Pelletier E."/>
            <person name="Niang G."/>
            <person name="Scheremetjew M."/>
            <person name="Finn R."/>
            <person name="Kale V."/>
            <person name="Holt S."/>
            <person name="Cochrane G."/>
            <person name="Meng A."/>
            <person name="Brown T."/>
            <person name="Cohen L."/>
        </authorList>
    </citation>
    <scope>NUCLEOTIDE SEQUENCE</scope>
    <source>
        <strain evidence="3">CCCM811</strain>
    </source>
</reference>
<evidence type="ECO:0000256" key="2">
    <source>
        <dbReference type="SAM" id="Phobius"/>
    </source>
</evidence>
<feature type="compositionally biased region" description="Polar residues" evidence="1">
    <location>
        <begin position="119"/>
        <end position="131"/>
    </location>
</feature>
<keyword evidence="2" id="KW-1133">Transmembrane helix</keyword>
<gene>
    <name evidence="3" type="ORF">LGLO00237_LOCUS17271</name>
</gene>
<feature type="compositionally biased region" description="Basic and acidic residues" evidence="1">
    <location>
        <begin position="140"/>
        <end position="149"/>
    </location>
</feature>
<dbReference type="EMBL" id="HBIV01024027">
    <property type="protein sequence ID" value="CAE0665666.1"/>
    <property type="molecule type" value="Transcribed_RNA"/>
</dbReference>
<protein>
    <submittedName>
        <fullName evidence="3">Uncharacterized protein</fullName>
    </submittedName>
</protein>
<keyword evidence="2" id="KW-0812">Transmembrane</keyword>
<sequence length="276" mass="30870">MRCAWYTTSTASFALVYSILNTSVLHAILTIINDTGGVYLVISMHPPSVVVPLLTPHPRGNRIDRKAQNNQDGNEKNVNNAPHATARITHRELAKSSQQCKSSYLYCYEKTSLEPFYYPSTTTPRNQQARAQTALPPASEGKEPPEKCHYNHPTSTPDDHDRSAASAEEGLAAACEAVEMRWAAGRPRLRKAHVARLKQEFKEGLPVKEAYQVLFDSMENLSSEYPFEDFVKDMQDFRKRKLGETAGDQDSLNDENNLLSGAMTAEEAMQFLDEMG</sequence>